<reference evidence="1 2" key="1">
    <citation type="submission" date="2020-08" db="EMBL/GenBank/DDBJ databases">
        <title>Croceimicrobium hydrocarbonivorans gen. nov., sp. nov., a novel marine bacterium isolated from a bacterial consortium that degrades polyethylene terephthalate.</title>
        <authorList>
            <person name="Liu R."/>
        </authorList>
    </citation>
    <scope>NUCLEOTIDE SEQUENCE [LARGE SCALE GENOMIC DNA]</scope>
    <source>
        <strain evidence="1 2">A20-9</strain>
    </source>
</reference>
<evidence type="ECO:0000313" key="1">
    <source>
        <dbReference type="EMBL" id="QNR25034.1"/>
    </source>
</evidence>
<evidence type="ECO:0008006" key="3">
    <source>
        <dbReference type="Google" id="ProtNLM"/>
    </source>
</evidence>
<accession>A0A7H0VH36</accession>
<dbReference type="KEGG" id="chyd:H4K34_04085"/>
<gene>
    <name evidence="1" type="ORF">H4K34_04085</name>
</gene>
<proteinExistence type="predicted"/>
<dbReference type="PROSITE" id="PS51257">
    <property type="entry name" value="PROKAR_LIPOPROTEIN"/>
    <property type="match status" value="1"/>
</dbReference>
<keyword evidence="2" id="KW-1185">Reference proteome</keyword>
<evidence type="ECO:0000313" key="2">
    <source>
        <dbReference type="Proteomes" id="UP000516305"/>
    </source>
</evidence>
<sequence>MKTGQPLIALLILILGSISCSPIWLRFSGVLEEEPELKVLSNAEKEVLFLPIHHIGRESYYRAVKRISDSLDQQAYTILYEQVSTDLREVEDFVVMAKKFRKLTGSFDAGTGYLDTVNHKIGSMHYNPKYQLMNQPDLVGLGIDTATAIKADLLLEDLILAFEKKNGTIQLDSCDLDTDLESDYLCSASNADWQKDFRKNFILGLRNENLARHIDQSESEKIFVIYGASHFKGLKKELSHLNLEWTELK</sequence>
<name>A0A7H0VH36_9FLAO</name>
<dbReference type="Proteomes" id="UP000516305">
    <property type="component" value="Chromosome"/>
</dbReference>
<dbReference type="EMBL" id="CP060139">
    <property type="protein sequence ID" value="QNR25034.1"/>
    <property type="molecule type" value="Genomic_DNA"/>
</dbReference>
<protein>
    <recommendedName>
        <fullName evidence="3">TraB/GumN family protein</fullName>
    </recommendedName>
</protein>
<organism evidence="1 2">
    <name type="scientific">Croceimicrobium hydrocarbonivorans</name>
    <dbReference type="NCBI Taxonomy" id="2761580"/>
    <lineage>
        <taxon>Bacteria</taxon>
        <taxon>Pseudomonadati</taxon>
        <taxon>Bacteroidota</taxon>
        <taxon>Flavobacteriia</taxon>
        <taxon>Flavobacteriales</taxon>
        <taxon>Owenweeksiaceae</taxon>
        <taxon>Croceimicrobium</taxon>
    </lineage>
</organism>
<dbReference type="RefSeq" id="WP_210759559.1">
    <property type="nucleotide sequence ID" value="NZ_CP060139.1"/>
</dbReference>
<dbReference type="AlphaFoldDB" id="A0A7H0VH36"/>